<dbReference type="EMBL" id="LR797148">
    <property type="protein sequence ID" value="CAB4190521.1"/>
    <property type="molecule type" value="Genomic_DNA"/>
</dbReference>
<organism evidence="1">
    <name type="scientific">uncultured Caudovirales phage</name>
    <dbReference type="NCBI Taxonomy" id="2100421"/>
    <lineage>
        <taxon>Viruses</taxon>
        <taxon>Duplodnaviria</taxon>
        <taxon>Heunggongvirae</taxon>
        <taxon>Uroviricota</taxon>
        <taxon>Caudoviricetes</taxon>
        <taxon>Peduoviridae</taxon>
        <taxon>Maltschvirus</taxon>
        <taxon>Maltschvirus maltsch</taxon>
    </lineage>
</organism>
<accession>A0A6J5RAH1</accession>
<evidence type="ECO:0000313" key="1">
    <source>
        <dbReference type="EMBL" id="CAB4190521.1"/>
    </source>
</evidence>
<protein>
    <submittedName>
        <fullName evidence="1">Uncharacterized protein</fullName>
    </submittedName>
</protein>
<sequence>MCDSSATLSERSHGMHEAGQKVVCESPYTVVVYLFGAKGDLYPGWYIRVAGQIQSGGPYESSLEAEMAFKESD</sequence>
<reference evidence="1" key="1">
    <citation type="submission" date="2020-05" db="EMBL/GenBank/DDBJ databases">
        <authorList>
            <person name="Chiriac C."/>
            <person name="Salcher M."/>
            <person name="Ghai R."/>
            <person name="Kavagutti S V."/>
        </authorList>
    </citation>
    <scope>NUCLEOTIDE SEQUENCE</scope>
</reference>
<proteinExistence type="predicted"/>
<name>A0A6J5RAH1_9CAUD</name>
<gene>
    <name evidence="1" type="ORF">UFOVP1196_66</name>
</gene>